<protein>
    <submittedName>
        <fullName evidence="5 7">Leucine rich repeat typical subtype</fullName>
    </submittedName>
</protein>
<dbReference type="Proteomes" id="UP000492820">
    <property type="component" value="Unassembled WGS sequence"/>
</dbReference>
<dbReference type="WBParaSite" id="EgrG_000228700">
    <property type="protein sequence ID" value="EgrG_000228700"/>
    <property type="gene ID" value="EgrG_000228700"/>
</dbReference>
<dbReference type="PANTHER" id="PTHR24366:SF134">
    <property type="entry name" value="CHONDROADHERIN LIKE"/>
    <property type="match status" value="1"/>
</dbReference>
<dbReference type="EMBL" id="LK028580">
    <property type="protein sequence ID" value="CDS20091.1"/>
    <property type="molecule type" value="Genomic_DNA"/>
</dbReference>
<reference evidence="5" key="2">
    <citation type="submission" date="2014-06" db="EMBL/GenBank/DDBJ databases">
        <authorList>
            <person name="Aslett M."/>
        </authorList>
    </citation>
    <scope>NUCLEOTIDE SEQUENCE</scope>
</reference>
<evidence type="ECO:0000313" key="7">
    <source>
        <dbReference type="WBParaSite" id="EgrG_000228700"/>
    </source>
</evidence>
<dbReference type="InterPro" id="IPR032675">
    <property type="entry name" value="LRR_dom_sf"/>
</dbReference>
<evidence type="ECO:0000313" key="6">
    <source>
        <dbReference type="Proteomes" id="UP000492820"/>
    </source>
</evidence>
<evidence type="ECO:0000256" key="1">
    <source>
        <dbReference type="ARBA" id="ARBA00022614"/>
    </source>
</evidence>
<reference evidence="5 6" key="1">
    <citation type="journal article" date="2013" name="Nature">
        <title>The genomes of four tapeworm species reveal adaptations to parasitism.</title>
        <authorList>
            <person name="Tsai I.J."/>
            <person name="Zarowiecki M."/>
            <person name="Holroyd N."/>
            <person name="Garciarrubio A."/>
            <person name="Sanchez-Flores A."/>
            <person name="Brooks K.L."/>
            <person name="Tracey A."/>
            <person name="Bobes R.J."/>
            <person name="Fragoso G."/>
            <person name="Sciutto E."/>
            <person name="Aslett M."/>
            <person name="Beasley H."/>
            <person name="Bennett H.M."/>
            <person name="Cai J."/>
            <person name="Camicia F."/>
            <person name="Clark R."/>
            <person name="Cucher M."/>
            <person name="De Silva N."/>
            <person name="Day T.A."/>
            <person name="Deplazes P."/>
            <person name="Estrada K."/>
            <person name="Fernandez C."/>
            <person name="Holland P.W."/>
            <person name="Hou J."/>
            <person name="Hu S."/>
            <person name="Huckvale T."/>
            <person name="Hung S.S."/>
            <person name="Kamenetzky L."/>
            <person name="Keane J.A."/>
            <person name="Kiss F."/>
            <person name="Koziol U."/>
            <person name="Lambert O."/>
            <person name="Liu K."/>
            <person name="Luo X."/>
            <person name="Luo Y."/>
            <person name="Macchiaroli N."/>
            <person name="Nichol S."/>
            <person name="Paps J."/>
            <person name="Parkinson J."/>
            <person name="Pouchkina-Stantcheva N."/>
            <person name="Riddiford N."/>
            <person name="Rosenzvit M."/>
            <person name="Salinas G."/>
            <person name="Wasmuth J.D."/>
            <person name="Zamanian M."/>
            <person name="Zheng Y."/>
            <person name="Cai X."/>
            <person name="Soberon X."/>
            <person name="Olson P.D."/>
            <person name="Laclette J.P."/>
            <person name="Brehm K."/>
            <person name="Berriman M."/>
            <person name="Garciarrubio A."/>
            <person name="Bobes R.J."/>
            <person name="Fragoso G."/>
            <person name="Sanchez-Flores A."/>
            <person name="Estrada K."/>
            <person name="Cevallos M.A."/>
            <person name="Morett E."/>
            <person name="Gonzalez V."/>
            <person name="Portillo T."/>
            <person name="Ochoa-Leyva A."/>
            <person name="Jose M.V."/>
            <person name="Sciutto E."/>
            <person name="Landa A."/>
            <person name="Jimenez L."/>
            <person name="Valdes V."/>
            <person name="Carrero J.C."/>
            <person name="Larralde C."/>
            <person name="Morales-Montor J."/>
            <person name="Limon-Lason J."/>
            <person name="Soberon X."/>
            <person name="Laclette J.P."/>
        </authorList>
    </citation>
    <scope>NUCLEOTIDE SEQUENCE [LARGE SCALE GENOMIC DNA]</scope>
</reference>
<feature type="signal peptide" evidence="4">
    <location>
        <begin position="1"/>
        <end position="19"/>
    </location>
</feature>
<feature type="chain" id="PRO_5036289522" evidence="4">
    <location>
        <begin position="20"/>
        <end position="703"/>
    </location>
</feature>
<keyword evidence="3" id="KW-0472">Membrane</keyword>
<evidence type="ECO:0000256" key="3">
    <source>
        <dbReference type="SAM" id="Phobius"/>
    </source>
</evidence>
<evidence type="ECO:0000256" key="4">
    <source>
        <dbReference type="SAM" id="SignalP"/>
    </source>
</evidence>
<dbReference type="Pfam" id="PF13855">
    <property type="entry name" value="LRR_8"/>
    <property type="match status" value="1"/>
</dbReference>
<dbReference type="InterPro" id="IPR001611">
    <property type="entry name" value="Leu-rich_rpt"/>
</dbReference>
<organism evidence="5">
    <name type="scientific">Echinococcus granulosus</name>
    <name type="common">Hydatid tapeworm</name>
    <dbReference type="NCBI Taxonomy" id="6210"/>
    <lineage>
        <taxon>Eukaryota</taxon>
        <taxon>Metazoa</taxon>
        <taxon>Spiralia</taxon>
        <taxon>Lophotrochozoa</taxon>
        <taxon>Platyhelminthes</taxon>
        <taxon>Cestoda</taxon>
        <taxon>Eucestoda</taxon>
        <taxon>Cyclophyllidea</taxon>
        <taxon>Taeniidae</taxon>
        <taxon>Echinococcus</taxon>
        <taxon>Echinococcus granulosus group</taxon>
    </lineage>
</organism>
<keyword evidence="2" id="KW-0677">Repeat</keyword>
<proteinExistence type="predicted"/>
<keyword evidence="1" id="KW-0433">Leucine-rich repeat</keyword>
<dbReference type="OrthoDB" id="5954366at2759"/>
<gene>
    <name evidence="7" type="primary">EGR_01810</name>
    <name evidence="5" type="ORF">EgrG_000228700</name>
</gene>
<dbReference type="PROSITE" id="PS51450">
    <property type="entry name" value="LRR"/>
    <property type="match status" value="1"/>
</dbReference>
<dbReference type="PANTHER" id="PTHR24366">
    <property type="entry name" value="IG(IMMUNOGLOBULIN) AND LRR(LEUCINE RICH REPEAT) DOMAINS"/>
    <property type="match status" value="1"/>
</dbReference>
<reference evidence="7" key="3">
    <citation type="submission" date="2020-10" db="UniProtKB">
        <authorList>
            <consortium name="WormBaseParasite"/>
        </authorList>
    </citation>
    <scope>IDENTIFICATION</scope>
</reference>
<feature type="transmembrane region" description="Helical" evidence="3">
    <location>
        <begin position="357"/>
        <end position="380"/>
    </location>
</feature>
<accession>A0A068WR02</accession>
<dbReference type="AlphaFoldDB" id="A0A068WR02"/>
<keyword evidence="3" id="KW-1133">Transmembrane helix</keyword>
<dbReference type="Gene3D" id="3.80.10.10">
    <property type="entry name" value="Ribonuclease Inhibitor"/>
    <property type="match status" value="1"/>
</dbReference>
<sequence length="703" mass="78314">MFLLRCSGSFINVFEAVFAVTTALLVQHLCAASLSCSNYKGACQLYLDQKSVNINRNLLKNCPDSCTRLSIMSADSLSRTVEQNAFQNFTQLSSFSLHLNLTSMQGFAWLLYLKNLKHLDLSRCGLVSLNTAEFTTGFPSLQTVDLSYNNLKFLHLPFLSDVPRLQYLDISWNRFRNFPSLSSDTLVVNIANNPLECTCTNVQLKNEGNFLTSDFICALIPCPYFLTFKRAFSNLTLSPQVAESFQFSCNVDASNSVEFGVFSPIGFIPSPSWDPAINDTKIAQYEYVVLPVQRPVRITVQRTTRTSFVTAIDYARGHHSGAWRCAALSNGGFHLDNQPYTVIVGTCIDQLFLTTTILGFIVMTVTLVLGLIIGGVRYLVETRCFRQPQSHKFFVRPLIGVIPVPSMRINNATSMKEISLSQRICPTCLVQPAFLCGYCLSVHAFANFEVLRSEKGILVEPPPEYNHKDDQCLVDASTLLIAECSPSVERSVNDDGENRIEAIGDDDCSKIQNEIRQIPHENVLNYGFPSEFCHCCHLDMRSTDDGETWTSTALRDVKLIFQDEQLAQEYTEVLGVLQAAAESNDTVTFRERLEEFRGRLVRDVGARVRVARDEIVALKERSAKSVARLRDQSGAVAQFMKAGFSQVRDSVRTVAEMCTGGGGTCDDSTAGQATIGQSISVVSIYKDEMTRKPKERCVSSFTF</sequence>
<keyword evidence="3" id="KW-0812">Transmembrane</keyword>
<dbReference type="SUPFAM" id="SSF52058">
    <property type="entry name" value="L domain-like"/>
    <property type="match status" value="1"/>
</dbReference>
<evidence type="ECO:0000256" key="2">
    <source>
        <dbReference type="ARBA" id="ARBA00022737"/>
    </source>
</evidence>
<evidence type="ECO:0000313" key="5">
    <source>
        <dbReference type="EMBL" id="CDS20091.1"/>
    </source>
</evidence>
<keyword evidence="4" id="KW-0732">Signal</keyword>
<name>A0A068WR02_ECHGR</name>